<accession>R0JIQ6</accession>
<feature type="region of interest" description="Disordered" evidence="1">
    <location>
        <begin position="48"/>
        <end position="91"/>
    </location>
</feature>
<evidence type="ECO:0000313" key="2">
    <source>
        <dbReference type="EMBL" id="EOA97150.1"/>
    </source>
</evidence>
<proteinExistence type="predicted"/>
<evidence type="ECO:0000256" key="1">
    <source>
        <dbReference type="SAM" id="MobiDB-lite"/>
    </source>
</evidence>
<gene>
    <name evidence="2" type="ORF">Anapl_15245</name>
</gene>
<organism evidence="2 3">
    <name type="scientific">Anas platyrhynchos</name>
    <name type="common">Mallard</name>
    <name type="synonym">Anas boschas</name>
    <dbReference type="NCBI Taxonomy" id="8839"/>
    <lineage>
        <taxon>Eukaryota</taxon>
        <taxon>Metazoa</taxon>
        <taxon>Chordata</taxon>
        <taxon>Craniata</taxon>
        <taxon>Vertebrata</taxon>
        <taxon>Euteleostomi</taxon>
        <taxon>Archelosauria</taxon>
        <taxon>Archosauria</taxon>
        <taxon>Dinosauria</taxon>
        <taxon>Saurischia</taxon>
        <taxon>Theropoda</taxon>
        <taxon>Coelurosauria</taxon>
        <taxon>Aves</taxon>
        <taxon>Neognathae</taxon>
        <taxon>Galloanserae</taxon>
        <taxon>Anseriformes</taxon>
        <taxon>Anatidae</taxon>
        <taxon>Anatinae</taxon>
        <taxon>Anas</taxon>
    </lineage>
</organism>
<name>R0JIQ6_ANAPL</name>
<reference evidence="3" key="1">
    <citation type="journal article" date="2013" name="Nat. Genet.">
        <title>The duck genome and transcriptome provide insight into an avian influenza virus reservoir species.</title>
        <authorList>
            <person name="Huang Y."/>
            <person name="Li Y."/>
            <person name="Burt D.W."/>
            <person name="Chen H."/>
            <person name="Zhang Y."/>
            <person name="Qian W."/>
            <person name="Kim H."/>
            <person name="Gan S."/>
            <person name="Zhao Y."/>
            <person name="Li J."/>
            <person name="Yi K."/>
            <person name="Feng H."/>
            <person name="Zhu P."/>
            <person name="Li B."/>
            <person name="Liu Q."/>
            <person name="Fairley S."/>
            <person name="Magor K.E."/>
            <person name="Du Z."/>
            <person name="Hu X."/>
            <person name="Goodman L."/>
            <person name="Tafer H."/>
            <person name="Vignal A."/>
            <person name="Lee T."/>
            <person name="Kim K.W."/>
            <person name="Sheng Z."/>
            <person name="An Y."/>
            <person name="Searle S."/>
            <person name="Herrero J."/>
            <person name="Groenen M.A."/>
            <person name="Crooijmans R.P."/>
            <person name="Faraut T."/>
            <person name="Cai Q."/>
            <person name="Webster R.G."/>
            <person name="Aldridge J.R."/>
            <person name="Warren W.C."/>
            <person name="Bartschat S."/>
            <person name="Kehr S."/>
            <person name="Marz M."/>
            <person name="Stadler P.F."/>
            <person name="Smith J."/>
            <person name="Kraus R.H."/>
            <person name="Zhao Y."/>
            <person name="Ren L."/>
            <person name="Fei J."/>
            <person name="Morisson M."/>
            <person name="Kaiser P."/>
            <person name="Griffin D.K."/>
            <person name="Rao M."/>
            <person name="Pitel F."/>
            <person name="Wang J."/>
            <person name="Li N."/>
        </authorList>
    </citation>
    <scope>NUCLEOTIDE SEQUENCE [LARGE SCALE GENOMIC DNA]</scope>
</reference>
<protein>
    <submittedName>
        <fullName evidence="2">Uncharacterized protein</fullName>
    </submittedName>
</protein>
<dbReference type="EMBL" id="KB743768">
    <property type="protein sequence ID" value="EOA97150.1"/>
    <property type="molecule type" value="Genomic_DNA"/>
</dbReference>
<dbReference type="Proteomes" id="UP000296049">
    <property type="component" value="Unassembled WGS sequence"/>
</dbReference>
<evidence type="ECO:0000313" key="3">
    <source>
        <dbReference type="Proteomes" id="UP000296049"/>
    </source>
</evidence>
<dbReference type="AlphaFoldDB" id="R0JIQ6"/>
<keyword evidence="3" id="KW-1185">Reference proteome</keyword>
<sequence length="91" mass="10119">MGSAGSACLGGTRCLRYERRWERMACPLAEREARGNLAVNLPSVEQKPRDEILGLEGVDPRPQNSPRGDRDNSDDEQLKMSALPRGNYGYI</sequence>